<feature type="region of interest" description="Disordered" evidence="1">
    <location>
        <begin position="255"/>
        <end position="301"/>
    </location>
</feature>
<protein>
    <submittedName>
        <fullName evidence="2">Uncharacterized protein</fullName>
    </submittedName>
</protein>
<keyword evidence="3" id="KW-1185">Reference proteome</keyword>
<gene>
    <name evidence="2" type="ORF">HYG85_02280</name>
</gene>
<evidence type="ECO:0000313" key="2">
    <source>
        <dbReference type="EMBL" id="QUH27802.1"/>
    </source>
</evidence>
<sequence>MLVLSNATISRANTGPIQVNGYINIGEGYEGEEFSVTTNIYNDSAAYHNVTIEIQDNDINLCVDKTQLRIPGNQGITIKITGKYPKADNTSIFANLKIVDDLNYTNDQEIHFYASKVLKKDKDDNDEPSNPEDNNNHNPHKFSPVKNVKIRYDNSKQAYIFTWDPVDYATSYYLQFLKPSSHSKVVAFNITHTKTVYTNRAEVEMRPDVGVILRIQAVGNKYLPNNDCVAYLKRKSGRRGYDTITTTYNEFLEEYKERYSTNPRRRDTSTTSGGTRGNTNNGNTRRDSNNGSRTRTSYKGR</sequence>
<dbReference type="Proteomes" id="UP000677305">
    <property type="component" value="Chromosome"/>
</dbReference>
<proteinExistence type="predicted"/>
<dbReference type="RefSeq" id="WP_212692112.1">
    <property type="nucleotide sequence ID" value="NZ_CP058561.1"/>
</dbReference>
<dbReference type="AlphaFoldDB" id="A0A8J8SAL7"/>
<evidence type="ECO:0000313" key="3">
    <source>
        <dbReference type="Proteomes" id="UP000677305"/>
    </source>
</evidence>
<dbReference type="EMBL" id="CP058561">
    <property type="protein sequence ID" value="QUH27802.1"/>
    <property type="molecule type" value="Genomic_DNA"/>
</dbReference>
<accession>A0A8J8SAL7</accession>
<name>A0A8J8SAL7_9FIRM</name>
<dbReference type="KEGG" id="vgu:HYG85_02280"/>
<feature type="compositionally biased region" description="Basic and acidic residues" evidence="1">
    <location>
        <begin position="255"/>
        <end position="268"/>
    </location>
</feature>
<feature type="compositionally biased region" description="Low complexity" evidence="1">
    <location>
        <begin position="269"/>
        <end position="295"/>
    </location>
</feature>
<organism evidence="2 3">
    <name type="scientific">Vallitalea guaymasensis</name>
    <dbReference type="NCBI Taxonomy" id="1185412"/>
    <lineage>
        <taxon>Bacteria</taxon>
        <taxon>Bacillati</taxon>
        <taxon>Bacillota</taxon>
        <taxon>Clostridia</taxon>
        <taxon>Lachnospirales</taxon>
        <taxon>Vallitaleaceae</taxon>
        <taxon>Vallitalea</taxon>
    </lineage>
</organism>
<reference evidence="2 3" key="1">
    <citation type="submission" date="2020-07" db="EMBL/GenBank/DDBJ databases">
        <title>Vallitalea guaymasensis genome.</title>
        <authorList>
            <person name="Postec A."/>
        </authorList>
    </citation>
    <scope>NUCLEOTIDE SEQUENCE [LARGE SCALE GENOMIC DNA]</scope>
    <source>
        <strain evidence="2 3">Ra1766G1</strain>
    </source>
</reference>
<feature type="region of interest" description="Disordered" evidence="1">
    <location>
        <begin position="121"/>
        <end position="144"/>
    </location>
</feature>
<evidence type="ECO:0000256" key="1">
    <source>
        <dbReference type="SAM" id="MobiDB-lite"/>
    </source>
</evidence>